<protein>
    <submittedName>
        <fullName evidence="3">Arrestin C-terminal-like domain-containing protein</fullName>
    </submittedName>
</protein>
<dbReference type="InterPro" id="IPR050357">
    <property type="entry name" value="Arrestin_domain-protein"/>
</dbReference>
<dbReference type="PANTHER" id="PTHR11188:SF83">
    <property type="entry name" value="ARRESTIN C-TERMINAL-LIKE DOMAIN-CONTAINING PROTEIN"/>
    <property type="match status" value="1"/>
</dbReference>
<proteinExistence type="predicted"/>
<dbReference type="WBParaSite" id="Minc3s01671g25495">
    <property type="protein sequence ID" value="Minc3s01671g25495"/>
    <property type="gene ID" value="Minc3s01671g25495"/>
</dbReference>
<dbReference type="Proteomes" id="UP000887563">
    <property type="component" value="Unplaced"/>
</dbReference>
<evidence type="ECO:0000313" key="3">
    <source>
        <dbReference type="WBParaSite" id="Minc3s01671g25495"/>
    </source>
</evidence>
<dbReference type="PANTHER" id="PTHR11188">
    <property type="entry name" value="ARRESTIN DOMAIN CONTAINING PROTEIN"/>
    <property type="match status" value="1"/>
</dbReference>
<evidence type="ECO:0000259" key="1">
    <source>
        <dbReference type="SMART" id="SM01017"/>
    </source>
</evidence>
<dbReference type="SMART" id="SM01017">
    <property type="entry name" value="Arrestin_C"/>
    <property type="match status" value="1"/>
</dbReference>
<sequence>MEADLLVNAVNNINPSSEVRAGEVKTLKFEIRLPQRGLVTSLESKSVSVLYTIQLELMYRNNKSDEEIKAKTICGFTLVDCFDLARMPKFYFLPHVQNIVKKFGLFSCTGGQIRLHFSINRVAFVGGENIVIEGKIENRTDRRVDKVAARLQQLVEINMARDCKNSNLTDVNEIHEDSLALFVDPGSTLKFVRYFALPPLPPSSYALDGSDPETCYASATTEGNKFVTNRKISIEIINKCKRRNSAQQNISNEGNIENKERLINVTYQLCIFVTTDGVDALELNVPIIIGSLPQRKLRFIDAVPPLTDIQFGNQNTFKKAALEAASIFSANGEVKDFVEKPASMVLFMPNRKEVTVKLGQKFYGEDSKSDGYKYFCSDSQLNFTNKYPFYVNLPTSSKQSRKASIIANSVCAENSLRERQSTIHEENEEINIGENINNETTNLNLTQNAVNQIDKNNNDNTANEVNTIKDGTYWLQMLQVIAVHKCCKS</sequence>
<dbReference type="InterPro" id="IPR014756">
    <property type="entry name" value="Ig_E-set"/>
</dbReference>
<dbReference type="GO" id="GO:0015031">
    <property type="term" value="P:protein transport"/>
    <property type="evidence" value="ECO:0007669"/>
    <property type="project" value="TreeGrafter"/>
</dbReference>
<dbReference type="InterPro" id="IPR014752">
    <property type="entry name" value="Arrestin-like_C"/>
</dbReference>
<accession>A0A914MGA2</accession>
<reference evidence="3" key="1">
    <citation type="submission" date="2022-11" db="UniProtKB">
        <authorList>
            <consortium name="WormBaseParasite"/>
        </authorList>
    </citation>
    <scope>IDENTIFICATION</scope>
</reference>
<keyword evidence="2" id="KW-1185">Reference proteome</keyword>
<dbReference type="Gene3D" id="2.60.40.640">
    <property type="match status" value="1"/>
</dbReference>
<dbReference type="GO" id="GO:0005737">
    <property type="term" value="C:cytoplasm"/>
    <property type="evidence" value="ECO:0007669"/>
    <property type="project" value="TreeGrafter"/>
</dbReference>
<dbReference type="InterPro" id="IPR011022">
    <property type="entry name" value="Arrestin_C-like"/>
</dbReference>
<organism evidence="2 3">
    <name type="scientific">Meloidogyne incognita</name>
    <name type="common">Southern root-knot nematode worm</name>
    <name type="synonym">Oxyuris incognita</name>
    <dbReference type="NCBI Taxonomy" id="6306"/>
    <lineage>
        <taxon>Eukaryota</taxon>
        <taxon>Metazoa</taxon>
        <taxon>Ecdysozoa</taxon>
        <taxon>Nematoda</taxon>
        <taxon>Chromadorea</taxon>
        <taxon>Rhabditida</taxon>
        <taxon>Tylenchina</taxon>
        <taxon>Tylenchomorpha</taxon>
        <taxon>Tylenchoidea</taxon>
        <taxon>Meloidogynidae</taxon>
        <taxon>Meloidogyninae</taxon>
        <taxon>Meloidogyne</taxon>
        <taxon>Meloidogyne incognita group</taxon>
    </lineage>
</organism>
<name>A0A914MGA2_MELIC</name>
<feature type="domain" description="Arrestin C-terminal-like" evidence="1">
    <location>
        <begin position="109"/>
        <end position="294"/>
    </location>
</feature>
<dbReference type="AlphaFoldDB" id="A0A914MGA2"/>
<dbReference type="Pfam" id="PF02752">
    <property type="entry name" value="Arrestin_C"/>
    <property type="match status" value="1"/>
</dbReference>
<dbReference type="SUPFAM" id="SSF81296">
    <property type="entry name" value="E set domains"/>
    <property type="match status" value="1"/>
</dbReference>
<evidence type="ECO:0000313" key="2">
    <source>
        <dbReference type="Proteomes" id="UP000887563"/>
    </source>
</evidence>